<dbReference type="Proteomes" id="UP000248534">
    <property type="component" value="Chromosome 1"/>
</dbReference>
<protein>
    <submittedName>
        <fullName evidence="2">Acyl-CoA thioester hydrolase</fullName>
        <ecNumber evidence="2">3.1.2.20</ecNumber>
        <ecNumber evidence="2">4.2.99.20</ecNumber>
    </submittedName>
</protein>
<sequence>MQSEDCTSWRLIKESSDIKVIFLHGLGQDEYSWKEVQEALADIPTESLALFPRGNESYQDIRQATLQHLQAQNQPFILVGLSLGGLLALDLADQALPHLKGLILSGTQYNLADNFLYRLQILVFKLMPKSIFTKQGADKSQMIRILTELRKVNLTDKVKKIKLPSLLVYGSKDKPNLKDAYELNKLLKDSQLCIIENGGHTLNIQMPETFAQIIEKFLHEF</sequence>
<dbReference type="GO" id="GO:0070205">
    <property type="term" value="F:2-succinyl-6-hydroxy-2,4-cyclohexadiene-1-carboxylate synthase activity"/>
    <property type="evidence" value="ECO:0007669"/>
    <property type="project" value="UniProtKB-EC"/>
</dbReference>
<feature type="domain" description="AB hydrolase-1" evidence="1">
    <location>
        <begin position="20"/>
        <end position="212"/>
    </location>
</feature>
<dbReference type="InterPro" id="IPR000073">
    <property type="entry name" value="AB_hydrolase_1"/>
</dbReference>
<name>A0A2X4AKD5_STRSA</name>
<keyword evidence="2" id="KW-0456">Lyase</keyword>
<dbReference type="InterPro" id="IPR029058">
    <property type="entry name" value="AB_hydrolase_fold"/>
</dbReference>
<evidence type="ECO:0000259" key="1">
    <source>
        <dbReference type="Pfam" id="PF12697"/>
    </source>
</evidence>
<dbReference type="SUPFAM" id="SSF53474">
    <property type="entry name" value="alpha/beta-Hydrolases"/>
    <property type="match status" value="1"/>
</dbReference>
<dbReference type="GO" id="GO:0047617">
    <property type="term" value="F:fatty acyl-CoA hydrolase activity"/>
    <property type="evidence" value="ECO:0007669"/>
    <property type="project" value="UniProtKB-EC"/>
</dbReference>
<gene>
    <name evidence="2" type="primary">menH</name>
    <name evidence="2" type="ORF">NCTC11086_01954</name>
</gene>
<dbReference type="EMBL" id="LS483364">
    <property type="protein sequence ID" value="SQF72001.1"/>
    <property type="molecule type" value="Genomic_DNA"/>
</dbReference>
<reference evidence="2 3" key="1">
    <citation type="submission" date="2018-06" db="EMBL/GenBank/DDBJ databases">
        <authorList>
            <consortium name="Pathogen Informatics"/>
            <person name="Doyle S."/>
        </authorList>
    </citation>
    <scope>NUCLEOTIDE SEQUENCE [LARGE SCALE GENOMIC DNA]</scope>
    <source>
        <strain evidence="2 3">NCTC11086</strain>
    </source>
</reference>
<evidence type="ECO:0000313" key="3">
    <source>
        <dbReference type="Proteomes" id="UP000248534"/>
    </source>
</evidence>
<dbReference type="Gene3D" id="3.40.50.1820">
    <property type="entry name" value="alpha/beta hydrolase"/>
    <property type="match status" value="1"/>
</dbReference>
<dbReference type="EC" id="3.1.2.20" evidence="2"/>
<dbReference type="EC" id="4.2.99.20" evidence="2"/>
<organism evidence="2 3">
    <name type="scientific">Streptococcus sanguinis</name>
    <dbReference type="NCBI Taxonomy" id="1305"/>
    <lineage>
        <taxon>Bacteria</taxon>
        <taxon>Bacillati</taxon>
        <taxon>Bacillota</taxon>
        <taxon>Bacilli</taxon>
        <taxon>Lactobacillales</taxon>
        <taxon>Streptococcaceae</taxon>
        <taxon>Streptococcus</taxon>
    </lineage>
</organism>
<dbReference type="PANTHER" id="PTHR43798">
    <property type="entry name" value="MONOACYLGLYCEROL LIPASE"/>
    <property type="match status" value="1"/>
</dbReference>
<accession>A0A2X4AKD5</accession>
<evidence type="ECO:0000313" key="2">
    <source>
        <dbReference type="EMBL" id="SQF72001.1"/>
    </source>
</evidence>
<proteinExistence type="predicted"/>
<dbReference type="InterPro" id="IPR050266">
    <property type="entry name" value="AB_hydrolase_sf"/>
</dbReference>
<dbReference type="Pfam" id="PF12697">
    <property type="entry name" value="Abhydrolase_6"/>
    <property type="match status" value="1"/>
</dbReference>
<dbReference type="AlphaFoldDB" id="A0A2X4AKD5"/>
<keyword evidence="2" id="KW-0378">Hydrolase</keyword>